<dbReference type="Pfam" id="PF20805">
    <property type="entry name" value="Integrin_A_Ig_2"/>
    <property type="match status" value="1"/>
</dbReference>
<feature type="transmembrane region" description="Helical" evidence="1">
    <location>
        <begin position="521"/>
        <end position="544"/>
    </location>
</feature>
<dbReference type="GO" id="GO:0008305">
    <property type="term" value="C:integrin complex"/>
    <property type="evidence" value="ECO:0007669"/>
    <property type="project" value="TreeGrafter"/>
</dbReference>
<dbReference type="GO" id="GO:0033627">
    <property type="term" value="P:cell adhesion mediated by integrin"/>
    <property type="evidence" value="ECO:0007669"/>
    <property type="project" value="TreeGrafter"/>
</dbReference>
<keyword evidence="1" id="KW-1133">Transmembrane helix</keyword>
<dbReference type="AlphaFoldDB" id="A0A8J2P9U6"/>
<dbReference type="PANTHER" id="PTHR23220:SF83">
    <property type="entry name" value="INTEGRIN ALPHA-PS3-RELATED"/>
    <property type="match status" value="1"/>
</dbReference>
<dbReference type="Proteomes" id="UP000708208">
    <property type="component" value="Unassembled WGS sequence"/>
</dbReference>
<organism evidence="4 5">
    <name type="scientific">Allacma fusca</name>
    <dbReference type="NCBI Taxonomy" id="39272"/>
    <lineage>
        <taxon>Eukaryota</taxon>
        <taxon>Metazoa</taxon>
        <taxon>Ecdysozoa</taxon>
        <taxon>Arthropoda</taxon>
        <taxon>Hexapoda</taxon>
        <taxon>Collembola</taxon>
        <taxon>Symphypleona</taxon>
        <taxon>Sminthuridae</taxon>
        <taxon>Allacma</taxon>
    </lineage>
</organism>
<dbReference type="GO" id="GO:0007160">
    <property type="term" value="P:cell-matrix adhesion"/>
    <property type="evidence" value="ECO:0007669"/>
    <property type="project" value="TreeGrafter"/>
</dbReference>
<feature type="domain" description="Integrin alpha second immunoglobulin-like" evidence="2">
    <location>
        <begin position="168"/>
        <end position="292"/>
    </location>
</feature>
<evidence type="ECO:0000313" key="4">
    <source>
        <dbReference type="EMBL" id="CAG7820271.1"/>
    </source>
</evidence>
<evidence type="ECO:0000259" key="3">
    <source>
        <dbReference type="Pfam" id="PF20806"/>
    </source>
</evidence>
<dbReference type="InterPro" id="IPR048286">
    <property type="entry name" value="Integrin_alpha_Ig-like_3"/>
</dbReference>
<dbReference type="GO" id="GO:0005178">
    <property type="term" value="F:integrin binding"/>
    <property type="evidence" value="ECO:0007669"/>
    <property type="project" value="TreeGrafter"/>
</dbReference>
<dbReference type="GO" id="GO:0009897">
    <property type="term" value="C:external side of plasma membrane"/>
    <property type="evidence" value="ECO:0007669"/>
    <property type="project" value="TreeGrafter"/>
</dbReference>
<protein>
    <submittedName>
        <fullName evidence="4">Uncharacterized protein</fullName>
    </submittedName>
</protein>
<sequence length="602" mass="67557">MKTSVTRLPLNATEFKISSCVSFSGYKLPAHINVGVNVSMDVDSASAPRVLIKKIKTDTPARELMYKETTSKERETCTELFGEVVQALQLEHPIKIRQEIYVIDSTYLDIQKNISRDVTSFIIQRGEDGRILTGQSGKKVNDFCSSCPIPDLSHPNISILSLPVAIKCGEDDKCVADLRIEARFLEIDPGESFTIGSFPTVTLLITVTNSQEKAIGPEVTISFSRRSLKYVPKTCKSIPMELFSSYKCSLGLFLEQDGAASVSMEFDMSDLVAGRQELEKEYIFHIEATTASEMLQPAAIDLVLPFVASVDTHLYASTKVMKFNEKTLQPYQILSHLYEVRLKGPSPLSSLRLSFKVPVNLTRTLDSLEVVQVLHAKAEIDGVDVQCQATNVHESKDKDIRSERNTNQMEPRVIRKKHMIFERAIYFECTSRFVDCMEIICMFPEFQRRSRGSVTIGLRVSSNTVRNMFEEEGADVLVIASQGVVTTPIASLDIQMYNDLPDTDESSTVIVLEKAAKVSKWIIVGSIVMGILLLFLICLLYSLISLGCLRTRQVETAEDDDEFMEIGKLDEDLFNSERNIPKHIRLKPILEPISEEFDEHSS</sequence>
<gene>
    <name evidence="4" type="ORF">AFUS01_LOCUS30671</name>
</gene>
<dbReference type="EMBL" id="CAJVCH010473998">
    <property type="protein sequence ID" value="CAG7820271.1"/>
    <property type="molecule type" value="Genomic_DNA"/>
</dbReference>
<dbReference type="GO" id="GO:0098609">
    <property type="term" value="P:cell-cell adhesion"/>
    <property type="evidence" value="ECO:0007669"/>
    <property type="project" value="TreeGrafter"/>
</dbReference>
<dbReference type="Pfam" id="PF20806">
    <property type="entry name" value="Integrin_A_Ig_3"/>
    <property type="match status" value="1"/>
</dbReference>
<evidence type="ECO:0000256" key="1">
    <source>
        <dbReference type="SAM" id="Phobius"/>
    </source>
</evidence>
<dbReference type="GO" id="GO:0007229">
    <property type="term" value="P:integrin-mediated signaling pathway"/>
    <property type="evidence" value="ECO:0007669"/>
    <property type="project" value="TreeGrafter"/>
</dbReference>
<name>A0A8J2P9U6_9HEXA</name>
<keyword evidence="5" id="KW-1185">Reference proteome</keyword>
<accession>A0A8J2P9U6</accession>
<dbReference type="OrthoDB" id="7594578at2759"/>
<evidence type="ECO:0000259" key="2">
    <source>
        <dbReference type="Pfam" id="PF20805"/>
    </source>
</evidence>
<evidence type="ECO:0000313" key="5">
    <source>
        <dbReference type="Proteomes" id="UP000708208"/>
    </source>
</evidence>
<keyword evidence="1" id="KW-0812">Transmembrane</keyword>
<dbReference type="PANTHER" id="PTHR23220">
    <property type="entry name" value="INTEGRIN ALPHA"/>
    <property type="match status" value="1"/>
</dbReference>
<feature type="domain" description="Integrin alpha third immunoglobulin-like" evidence="3">
    <location>
        <begin position="334"/>
        <end position="483"/>
    </location>
</feature>
<proteinExistence type="predicted"/>
<keyword evidence="1" id="KW-0472">Membrane</keyword>
<comment type="caution">
    <text evidence="4">The sequence shown here is derived from an EMBL/GenBank/DDBJ whole genome shotgun (WGS) entry which is preliminary data.</text>
</comment>
<dbReference type="InterPro" id="IPR048285">
    <property type="entry name" value="Integrin_alpha_Ig-like_2"/>
</dbReference>
<reference evidence="4" key="1">
    <citation type="submission" date="2021-06" db="EMBL/GenBank/DDBJ databases">
        <authorList>
            <person name="Hodson N. C."/>
            <person name="Mongue J. A."/>
            <person name="Jaron S. K."/>
        </authorList>
    </citation>
    <scope>NUCLEOTIDE SEQUENCE</scope>
</reference>